<evidence type="ECO:0000256" key="1">
    <source>
        <dbReference type="ARBA" id="ARBA00022664"/>
    </source>
</evidence>
<protein>
    <recommendedName>
        <fullName evidence="4">CCHC-type domain-containing protein</fullName>
    </recommendedName>
</protein>
<dbReference type="InterPro" id="IPR001878">
    <property type="entry name" value="Znf_CCHC"/>
</dbReference>
<evidence type="ECO:0000259" key="4">
    <source>
        <dbReference type="PROSITE" id="PS50158"/>
    </source>
</evidence>
<dbReference type="OrthoDB" id="2507554at2759"/>
<keyword evidence="2" id="KW-0863">Zinc-finger</keyword>
<gene>
    <name evidence="5" type="ORF">O181_062702</name>
</gene>
<accession>A0A9Q3I0L9</accession>
<dbReference type="Proteomes" id="UP000765509">
    <property type="component" value="Unassembled WGS sequence"/>
</dbReference>
<reference evidence="5" key="1">
    <citation type="submission" date="2021-03" db="EMBL/GenBank/DDBJ databases">
        <title>Draft genome sequence of rust myrtle Austropuccinia psidii MF-1, a brazilian biotype.</title>
        <authorList>
            <person name="Quecine M.C."/>
            <person name="Pachon D.M.R."/>
            <person name="Bonatelli M.L."/>
            <person name="Correr F.H."/>
            <person name="Franceschini L.M."/>
            <person name="Leite T.F."/>
            <person name="Margarido G.R.A."/>
            <person name="Almeida C.A."/>
            <person name="Ferrarezi J.A."/>
            <person name="Labate C.A."/>
        </authorList>
    </citation>
    <scope>NUCLEOTIDE SEQUENCE</scope>
    <source>
        <strain evidence="5">MF-1</strain>
    </source>
</reference>
<keyword evidence="2" id="KW-0862">Zinc</keyword>
<proteinExistence type="predicted"/>
<dbReference type="AlphaFoldDB" id="A0A9Q3I0L9"/>
<organism evidence="5 6">
    <name type="scientific">Austropuccinia psidii MF-1</name>
    <dbReference type="NCBI Taxonomy" id="1389203"/>
    <lineage>
        <taxon>Eukaryota</taxon>
        <taxon>Fungi</taxon>
        <taxon>Dikarya</taxon>
        <taxon>Basidiomycota</taxon>
        <taxon>Pucciniomycotina</taxon>
        <taxon>Pucciniomycetes</taxon>
        <taxon>Pucciniales</taxon>
        <taxon>Sphaerophragmiaceae</taxon>
        <taxon>Austropuccinia</taxon>
    </lineage>
</organism>
<keyword evidence="6" id="KW-1185">Reference proteome</keyword>
<dbReference type="InterPro" id="IPR036875">
    <property type="entry name" value="Znf_CCHC_sf"/>
</dbReference>
<dbReference type="GO" id="GO:0006397">
    <property type="term" value="P:mRNA processing"/>
    <property type="evidence" value="ECO:0007669"/>
    <property type="project" value="UniProtKB-KW"/>
</dbReference>
<keyword evidence="1" id="KW-0507">mRNA processing</keyword>
<dbReference type="EMBL" id="AVOT02029953">
    <property type="protein sequence ID" value="MBW0522987.1"/>
    <property type="molecule type" value="Genomic_DNA"/>
</dbReference>
<evidence type="ECO:0000256" key="2">
    <source>
        <dbReference type="PROSITE-ProRule" id="PRU00047"/>
    </source>
</evidence>
<evidence type="ECO:0000313" key="5">
    <source>
        <dbReference type="EMBL" id="MBW0522987.1"/>
    </source>
</evidence>
<keyword evidence="2" id="KW-0479">Metal-binding</keyword>
<feature type="domain" description="CCHC-type" evidence="4">
    <location>
        <begin position="170"/>
        <end position="184"/>
    </location>
</feature>
<evidence type="ECO:0000256" key="3">
    <source>
        <dbReference type="SAM" id="MobiDB-lite"/>
    </source>
</evidence>
<feature type="region of interest" description="Disordered" evidence="3">
    <location>
        <begin position="107"/>
        <end position="155"/>
    </location>
</feature>
<evidence type="ECO:0000313" key="6">
    <source>
        <dbReference type="Proteomes" id="UP000765509"/>
    </source>
</evidence>
<name>A0A9Q3I0L9_9BASI</name>
<feature type="compositionally biased region" description="Polar residues" evidence="3">
    <location>
        <begin position="125"/>
        <end position="142"/>
    </location>
</feature>
<comment type="caution">
    <text evidence="5">The sequence shown here is derived from an EMBL/GenBank/DDBJ whole genome shotgun (WGS) entry which is preliminary data.</text>
</comment>
<dbReference type="SUPFAM" id="SSF57756">
    <property type="entry name" value="Retrovirus zinc finger-like domains"/>
    <property type="match status" value="1"/>
</dbReference>
<dbReference type="GO" id="GO:0003676">
    <property type="term" value="F:nucleic acid binding"/>
    <property type="evidence" value="ECO:0007669"/>
    <property type="project" value="InterPro"/>
</dbReference>
<dbReference type="PROSITE" id="PS50158">
    <property type="entry name" value="ZF_CCHC"/>
    <property type="match status" value="1"/>
</dbReference>
<dbReference type="GO" id="GO:0008270">
    <property type="term" value="F:zinc ion binding"/>
    <property type="evidence" value="ECO:0007669"/>
    <property type="project" value="UniProtKB-KW"/>
</dbReference>
<sequence>MTNFNNLLSLNEENISLNEAFTRLQDDLKTLKAAVGGTWTDDILLALFFHNFNKDTYHSIANSLDAKRAINPESQIMSKEIMEIAQCFCFCKTETQQSHLIVFASPKEGPSHRRQHQNPHRQGQGLKQQSIQKQSQVLTPRTSVRHRKYPHPSTRPAEWAHKWLSPANPCLHCYEWGHWAQDCPVRLAGKPPIEDPRIKNPGYCLKESRFVSHLAIAEIELETRQEESVAAITTLLGDEKLV</sequence>